<dbReference type="AlphaFoldDB" id="A0A660L2R5"/>
<protein>
    <recommendedName>
        <fullName evidence="2">PaaD zinc beta ribbon domain-containing protein</fullName>
    </recommendedName>
</protein>
<feature type="compositionally biased region" description="Low complexity" evidence="1">
    <location>
        <begin position="48"/>
        <end position="66"/>
    </location>
</feature>
<evidence type="ECO:0000313" key="4">
    <source>
        <dbReference type="Proteomes" id="UP000278962"/>
    </source>
</evidence>
<proteinExistence type="predicted"/>
<dbReference type="EMBL" id="RBIL01000002">
    <property type="protein sequence ID" value="RKQ88176.1"/>
    <property type="molecule type" value="Genomic_DNA"/>
</dbReference>
<reference evidence="3 4" key="1">
    <citation type="submission" date="2018-10" db="EMBL/GenBank/DDBJ databases">
        <title>Genomic Encyclopedia of Archaeal and Bacterial Type Strains, Phase II (KMG-II): from individual species to whole genera.</title>
        <authorList>
            <person name="Goeker M."/>
        </authorList>
    </citation>
    <scope>NUCLEOTIDE SEQUENCE [LARGE SCALE GENOMIC DNA]</scope>
    <source>
        <strain evidence="3 4">DSM 14954</strain>
    </source>
</reference>
<dbReference type="Proteomes" id="UP000278962">
    <property type="component" value="Unassembled WGS sequence"/>
</dbReference>
<feature type="domain" description="PaaD zinc beta ribbon" evidence="2">
    <location>
        <begin position="3"/>
        <end position="41"/>
    </location>
</feature>
<evidence type="ECO:0000313" key="3">
    <source>
        <dbReference type="EMBL" id="RKQ88176.1"/>
    </source>
</evidence>
<organism evidence="3 4">
    <name type="scientific">Solirubrobacter pauli</name>
    <dbReference type="NCBI Taxonomy" id="166793"/>
    <lineage>
        <taxon>Bacteria</taxon>
        <taxon>Bacillati</taxon>
        <taxon>Actinomycetota</taxon>
        <taxon>Thermoleophilia</taxon>
        <taxon>Solirubrobacterales</taxon>
        <taxon>Solirubrobacteraceae</taxon>
        <taxon>Solirubrobacter</taxon>
    </lineage>
</organism>
<sequence length="76" mass="8015">MAGVTCPFCDSAQVERVAQWGGQIITAQWRCTACNSYFEAVRDDYNDTPASTPSASEPSTGAAASGRQNANRPEAA</sequence>
<dbReference type="Pfam" id="PF23451">
    <property type="entry name" value="Zn_ribbon_PaaD"/>
    <property type="match status" value="1"/>
</dbReference>
<evidence type="ECO:0000256" key="1">
    <source>
        <dbReference type="SAM" id="MobiDB-lite"/>
    </source>
</evidence>
<gene>
    <name evidence="3" type="ORF">C8N24_6217</name>
</gene>
<name>A0A660L2R5_9ACTN</name>
<dbReference type="InterPro" id="IPR056572">
    <property type="entry name" value="Zn_ribbon_PaaD"/>
</dbReference>
<accession>A0A660L2R5</accession>
<comment type="caution">
    <text evidence="3">The sequence shown here is derived from an EMBL/GenBank/DDBJ whole genome shotgun (WGS) entry which is preliminary data.</text>
</comment>
<feature type="region of interest" description="Disordered" evidence="1">
    <location>
        <begin position="45"/>
        <end position="76"/>
    </location>
</feature>
<evidence type="ECO:0000259" key="2">
    <source>
        <dbReference type="Pfam" id="PF23451"/>
    </source>
</evidence>
<keyword evidence="4" id="KW-1185">Reference proteome</keyword>
<feature type="compositionally biased region" description="Polar residues" evidence="1">
    <location>
        <begin position="67"/>
        <end position="76"/>
    </location>
</feature>